<evidence type="ECO:0000313" key="2">
    <source>
        <dbReference type="Proteomes" id="UP001165205"/>
    </source>
</evidence>
<proteinExistence type="predicted"/>
<sequence>MDHTDDFMGWGEFPLGAKCKSTVVIGSTGMNGGVHTRYWNTRRRGIPDFTVGTVSTGPKVIVYFPPGFSTAL</sequence>
<evidence type="ECO:0000313" key="1">
    <source>
        <dbReference type="EMBL" id="GMG31054.1"/>
    </source>
</evidence>
<comment type="caution">
    <text evidence="1">The sequence shown here is derived from an EMBL/GenBank/DDBJ whole genome shotgun (WGS) entry which is preliminary data.</text>
</comment>
<name>A0AAN5BZ31_ASPOZ</name>
<reference evidence="1" key="1">
    <citation type="submission" date="2023-04" db="EMBL/GenBank/DDBJ databases">
        <title>Aspergillus oryzae NBRC 4228.</title>
        <authorList>
            <person name="Ichikawa N."/>
            <person name="Sato H."/>
            <person name="Tonouchi N."/>
        </authorList>
    </citation>
    <scope>NUCLEOTIDE SEQUENCE</scope>
    <source>
        <strain evidence="1">NBRC 4228</strain>
    </source>
</reference>
<protein>
    <submittedName>
        <fullName evidence="1">Unnamed protein product</fullName>
    </submittedName>
</protein>
<dbReference type="AlphaFoldDB" id="A0AAN5BZ31"/>
<accession>A0AAN5BZ31</accession>
<dbReference type="Proteomes" id="UP001165205">
    <property type="component" value="Unassembled WGS sequence"/>
</dbReference>
<gene>
    <name evidence="1" type="ORF">Aory04_000702000</name>
</gene>
<dbReference type="EMBL" id="BSYA01000079">
    <property type="protein sequence ID" value="GMG31054.1"/>
    <property type="molecule type" value="Genomic_DNA"/>
</dbReference>
<organism evidence="1 2">
    <name type="scientific">Aspergillus oryzae</name>
    <name type="common">Yellow koji mold</name>
    <dbReference type="NCBI Taxonomy" id="5062"/>
    <lineage>
        <taxon>Eukaryota</taxon>
        <taxon>Fungi</taxon>
        <taxon>Dikarya</taxon>
        <taxon>Ascomycota</taxon>
        <taxon>Pezizomycotina</taxon>
        <taxon>Eurotiomycetes</taxon>
        <taxon>Eurotiomycetidae</taxon>
        <taxon>Eurotiales</taxon>
        <taxon>Aspergillaceae</taxon>
        <taxon>Aspergillus</taxon>
        <taxon>Aspergillus subgen. Circumdati</taxon>
    </lineage>
</organism>